<organism evidence="1 2">
    <name type="scientific">Enterococcus casseliflavus ATCC 12755</name>
    <dbReference type="NCBI Taxonomy" id="888066"/>
    <lineage>
        <taxon>Bacteria</taxon>
        <taxon>Bacillati</taxon>
        <taxon>Bacillota</taxon>
        <taxon>Bacilli</taxon>
        <taxon>Lactobacillales</taxon>
        <taxon>Enterococcaceae</taxon>
        <taxon>Enterococcus</taxon>
    </lineage>
</organism>
<sequence>MEQTVVSTPSFFSSFTRNLQKLAHLLVFKKILLYNYRLKRSDLDRNHLRDCRQIGLFLFKDRQFGSMTSRRFLIREEIMQQRRFYVFKL</sequence>
<dbReference type="Proteomes" id="UP000004835">
    <property type="component" value="Unassembled WGS sequence"/>
</dbReference>
<dbReference type="EMBL" id="AEWT01000018">
    <property type="protein sequence ID" value="EGC69191.1"/>
    <property type="molecule type" value="Genomic_DNA"/>
</dbReference>
<protein>
    <submittedName>
        <fullName evidence="1">Uncharacterized protein</fullName>
    </submittedName>
</protein>
<evidence type="ECO:0000313" key="2">
    <source>
        <dbReference type="Proteomes" id="UP000004835"/>
    </source>
</evidence>
<proteinExistence type="predicted"/>
<dbReference type="HOGENOM" id="CLU_2449963_0_0_9"/>
<comment type="caution">
    <text evidence="1">The sequence shown here is derived from an EMBL/GenBank/DDBJ whole genome shotgun (WGS) entry which is preliminary data.</text>
</comment>
<accession>F0EL91</accession>
<name>F0EL91_ENTCA</name>
<dbReference type="AlphaFoldDB" id="F0EL91"/>
<evidence type="ECO:0000313" key="1">
    <source>
        <dbReference type="EMBL" id="EGC69191.1"/>
    </source>
</evidence>
<reference evidence="1 2" key="1">
    <citation type="submission" date="2011-01" db="EMBL/GenBank/DDBJ databases">
        <authorList>
            <person name="Muzny D."/>
            <person name="Qin X."/>
            <person name="Deng J."/>
            <person name="Jiang H."/>
            <person name="Liu Y."/>
            <person name="Qu J."/>
            <person name="Song X.-Z."/>
            <person name="Zhang L."/>
            <person name="Thornton R."/>
            <person name="Coyle M."/>
            <person name="Francisco L."/>
            <person name="Jackson L."/>
            <person name="Javaid M."/>
            <person name="Korchina V."/>
            <person name="Kovar C."/>
            <person name="Mata R."/>
            <person name="Mathew T."/>
            <person name="Ngo R."/>
            <person name="Nguyen L."/>
            <person name="Nguyen N."/>
            <person name="Okwuonu G."/>
            <person name="Ongeri F."/>
            <person name="Pham C."/>
            <person name="Simmons D."/>
            <person name="Wilczek-Boney K."/>
            <person name="Hale W."/>
            <person name="Jakkamsetti A."/>
            <person name="Pham P."/>
            <person name="Ruth R."/>
            <person name="San Lucas F."/>
            <person name="Warren J."/>
            <person name="Zhang J."/>
            <person name="Zhao Z."/>
            <person name="Zhou C."/>
            <person name="Zhu D."/>
            <person name="Lee S."/>
            <person name="Bess C."/>
            <person name="Blankenburg K."/>
            <person name="Forbes L."/>
            <person name="Fu Q."/>
            <person name="Gubbala S."/>
            <person name="Hirani K."/>
            <person name="Jayaseelan J.C."/>
            <person name="Lara F."/>
            <person name="Munidasa M."/>
            <person name="Palculict T."/>
            <person name="Patil S."/>
            <person name="Pu L.-L."/>
            <person name="Saada N."/>
            <person name="Tang L."/>
            <person name="Weissenberger G."/>
            <person name="Zhu Y."/>
            <person name="Hemphill L."/>
            <person name="Shang Y."/>
            <person name="Youmans B."/>
            <person name="Ayvaz T."/>
            <person name="Ross M."/>
            <person name="Santibanez J."/>
            <person name="Aqrawi P."/>
            <person name="Gross S."/>
            <person name="Joshi V."/>
            <person name="Fowler G."/>
            <person name="Nazareth L."/>
            <person name="Reid J."/>
            <person name="Worley K."/>
            <person name="Petrosino J."/>
            <person name="Highlander S."/>
            <person name="Gibbs R."/>
        </authorList>
    </citation>
    <scope>NUCLEOTIDE SEQUENCE [LARGE SCALE GENOMIC DNA]</scope>
    <source>
        <strain evidence="1 2">ATCC 12755</strain>
    </source>
</reference>
<gene>
    <name evidence="1" type="ORF">HMPREF9087_2183</name>
</gene>